<proteinExistence type="predicted"/>
<protein>
    <submittedName>
        <fullName evidence="1">Uncharacterized protein</fullName>
    </submittedName>
</protein>
<dbReference type="AlphaFoldDB" id="A0A174LL21"/>
<dbReference type="Proteomes" id="UP000095419">
    <property type="component" value="Unassembled WGS sequence"/>
</dbReference>
<sequence length="36" mass="4211">MKCIITIFIITNAIIQITSKIGVYRKFNKIIYLSSY</sequence>
<name>A0A174LL21_BACUN</name>
<dbReference type="EMBL" id="CYZF01000010">
    <property type="protein sequence ID" value="CUP23581.1"/>
    <property type="molecule type" value="Genomic_DNA"/>
</dbReference>
<reference evidence="1 2" key="1">
    <citation type="submission" date="2015-09" db="EMBL/GenBank/DDBJ databases">
        <authorList>
            <consortium name="Pathogen Informatics"/>
        </authorList>
    </citation>
    <scope>NUCLEOTIDE SEQUENCE [LARGE SCALE GENOMIC DNA]</scope>
    <source>
        <strain evidence="1 2">2789STDY5608791</strain>
    </source>
</reference>
<organism evidence="1 2">
    <name type="scientific">Bacteroides uniformis</name>
    <dbReference type="NCBI Taxonomy" id="820"/>
    <lineage>
        <taxon>Bacteria</taxon>
        <taxon>Pseudomonadati</taxon>
        <taxon>Bacteroidota</taxon>
        <taxon>Bacteroidia</taxon>
        <taxon>Bacteroidales</taxon>
        <taxon>Bacteroidaceae</taxon>
        <taxon>Bacteroides</taxon>
    </lineage>
</organism>
<accession>A0A174LL21</accession>
<evidence type="ECO:0000313" key="1">
    <source>
        <dbReference type="EMBL" id="CUP23581.1"/>
    </source>
</evidence>
<evidence type="ECO:0000313" key="2">
    <source>
        <dbReference type="Proteomes" id="UP000095419"/>
    </source>
</evidence>
<gene>
    <name evidence="1" type="ORF">ERS417307_03323</name>
</gene>